<evidence type="ECO:0000313" key="3">
    <source>
        <dbReference type="EMBL" id="GJD52126.1"/>
    </source>
</evidence>
<gene>
    <name evidence="3" type="primary">hpyO_2</name>
    <name evidence="3" type="ORF">OPKNFCMD_4888</name>
</gene>
<dbReference type="Pfam" id="PF13738">
    <property type="entry name" value="Pyr_redox_3"/>
    <property type="match status" value="1"/>
</dbReference>
<evidence type="ECO:0000256" key="2">
    <source>
        <dbReference type="SAM" id="MobiDB-lite"/>
    </source>
</evidence>
<dbReference type="PANTHER" id="PTHR43539">
    <property type="entry name" value="FLAVIN-BINDING MONOOXYGENASE-LIKE PROTEIN (AFU_ORTHOLOGUE AFUA_4G09220)"/>
    <property type="match status" value="1"/>
</dbReference>
<protein>
    <submittedName>
        <fullName evidence="3">FAD-dependent urate hydroxylase</fullName>
    </submittedName>
</protein>
<proteinExistence type="predicted"/>
<dbReference type="SUPFAM" id="SSF51905">
    <property type="entry name" value="FAD/NAD(P)-binding domain"/>
    <property type="match status" value="2"/>
</dbReference>
<keyword evidence="4" id="KW-1185">Reference proteome</keyword>
<name>A0ABQ4R378_9HYPH</name>
<accession>A0ABQ4R378</accession>
<reference evidence="3" key="2">
    <citation type="submission" date="2021-08" db="EMBL/GenBank/DDBJ databases">
        <authorList>
            <person name="Tani A."/>
            <person name="Ola A."/>
            <person name="Ogura Y."/>
            <person name="Katsura K."/>
            <person name="Hayashi T."/>
        </authorList>
    </citation>
    <scope>NUCLEOTIDE SEQUENCE</scope>
    <source>
        <strain evidence="3">KCTC 52305</strain>
    </source>
</reference>
<comment type="caution">
    <text evidence="3">The sequence shown here is derived from an EMBL/GenBank/DDBJ whole genome shotgun (WGS) entry which is preliminary data.</text>
</comment>
<dbReference type="RefSeq" id="WP_128561678.1">
    <property type="nucleotide sequence ID" value="NZ_BPQH01000017.1"/>
</dbReference>
<dbReference type="PRINTS" id="PR00411">
    <property type="entry name" value="PNDRDTASEI"/>
</dbReference>
<dbReference type="InterPro" id="IPR050982">
    <property type="entry name" value="Auxin_biosynth/cation_transpt"/>
</dbReference>
<evidence type="ECO:0000256" key="1">
    <source>
        <dbReference type="ARBA" id="ARBA00023002"/>
    </source>
</evidence>
<reference evidence="3" key="1">
    <citation type="journal article" date="2021" name="Front. Microbiol.">
        <title>Comprehensive Comparative Genomics and Phenotyping of Methylobacterium Species.</title>
        <authorList>
            <person name="Alessa O."/>
            <person name="Ogura Y."/>
            <person name="Fujitani Y."/>
            <person name="Takami H."/>
            <person name="Hayashi T."/>
            <person name="Sahin N."/>
            <person name="Tani A."/>
        </authorList>
    </citation>
    <scope>NUCLEOTIDE SEQUENCE</scope>
    <source>
        <strain evidence="3">KCTC 52305</strain>
    </source>
</reference>
<evidence type="ECO:0000313" key="4">
    <source>
        <dbReference type="Proteomes" id="UP001055167"/>
    </source>
</evidence>
<dbReference type="Proteomes" id="UP001055167">
    <property type="component" value="Unassembled WGS sequence"/>
</dbReference>
<dbReference type="PANTHER" id="PTHR43539:SF91">
    <property type="entry name" value="FAD-DEPENDENT URATE HYDROXYLASE"/>
    <property type="match status" value="1"/>
</dbReference>
<dbReference type="EMBL" id="BPQH01000017">
    <property type="protein sequence ID" value="GJD52126.1"/>
    <property type="molecule type" value="Genomic_DNA"/>
</dbReference>
<feature type="region of interest" description="Disordered" evidence="2">
    <location>
        <begin position="466"/>
        <end position="498"/>
    </location>
</feature>
<dbReference type="InterPro" id="IPR036188">
    <property type="entry name" value="FAD/NAD-bd_sf"/>
</dbReference>
<organism evidence="3 4">
    <name type="scientific">Methylobacterium crusticola</name>
    <dbReference type="NCBI Taxonomy" id="1697972"/>
    <lineage>
        <taxon>Bacteria</taxon>
        <taxon>Pseudomonadati</taxon>
        <taxon>Pseudomonadota</taxon>
        <taxon>Alphaproteobacteria</taxon>
        <taxon>Hyphomicrobiales</taxon>
        <taxon>Methylobacteriaceae</taxon>
        <taxon>Methylobacterium</taxon>
    </lineage>
</organism>
<dbReference type="Gene3D" id="3.50.50.60">
    <property type="entry name" value="FAD/NAD(P)-binding domain"/>
    <property type="match status" value="1"/>
</dbReference>
<dbReference type="PRINTS" id="PR00368">
    <property type="entry name" value="FADPNR"/>
</dbReference>
<sequence length="498" mass="53457">MSEACRPRLDALAARIRDDLARTAHPRAPWLAPRAGPDGAPARDVIVVGAGQSGLAVAFGLLRAQVTNILVLDRAGPGREGPWLTYARMRTLRSPKDFTGPDLGLPSLTYQSWHEARYGAASWADLGLIAREDWAAYLAFVREVTGVPVENGAAVSGIAPAGGLLAVTAADGRVWHARKVVLATGQEGAGRWSLPPALAGLPEARRAQASEPIDFAGLAGRRVAVVGAGASAFDNAATALEAGAASVHLLCRRPEPQVIQPYRWLTFAGFLRHLGDLDDAWRWRFMSAILRMREGFPQATWDRCAHHPRFRFEPGAPVLSAALADDAVVLATPRGRLAVDFVIAATGIEIDFAARPELAAFAHNIATWGDRYDPPEEERDPRLAAYPYLADDYAFVEREPGRTPYLADIHLFGIASTMSHGPSGSSINAMTTAVPRLVAGLTRGLFVADLDRHWADFRAYDVPQAVLQGRRPDPRDPLGAPEAGPAPSPGRHGARAEP</sequence>
<keyword evidence="1" id="KW-0560">Oxidoreductase</keyword>